<feature type="transmembrane region" description="Helical" evidence="5">
    <location>
        <begin position="298"/>
        <end position="318"/>
    </location>
</feature>
<feature type="transmembrane region" description="Helical" evidence="5">
    <location>
        <begin position="30"/>
        <end position="51"/>
    </location>
</feature>
<dbReference type="Gene3D" id="3.30.750.24">
    <property type="entry name" value="STAS domain"/>
    <property type="match status" value="1"/>
</dbReference>
<feature type="transmembrane region" description="Helical" evidence="5">
    <location>
        <begin position="215"/>
        <end position="234"/>
    </location>
</feature>
<reference evidence="7" key="2">
    <citation type="submission" date="2025-08" db="UniProtKB">
        <authorList>
            <consortium name="Ensembl"/>
        </authorList>
    </citation>
    <scope>IDENTIFICATION</scope>
</reference>
<feature type="transmembrane region" description="Helical" evidence="5">
    <location>
        <begin position="458"/>
        <end position="478"/>
    </location>
</feature>
<evidence type="ECO:0000256" key="1">
    <source>
        <dbReference type="ARBA" id="ARBA00004141"/>
    </source>
</evidence>
<dbReference type="GeneTree" id="ENSGT01150000286920"/>
<keyword evidence="8" id="KW-1185">Reference proteome</keyword>
<feature type="transmembrane region" description="Helical" evidence="5">
    <location>
        <begin position="389"/>
        <end position="409"/>
    </location>
</feature>
<dbReference type="GO" id="GO:0016020">
    <property type="term" value="C:membrane"/>
    <property type="evidence" value="ECO:0007669"/>
    <property type="project" value="UniProtKB-SubCell"/>
</dbReference>
<keyword evidence="2 5" id="KW-0812">Transmembrane</keyword>
<dbReference type="CDD" id="cd07042">
    <property type="entry name" value="STAS_SulP_like_sulfate_transporter"/>
    <property type="match status" value="1"/>
</dbReference>
<evidence type="ECO:0000313" key="7">
    <source>
        <dbReference type="Ensembl" id="ENSGACP00000039530.1"/>
    </source>
</evidence>
<dbReference type="InterPro" id="IPR011547">
    <property type="entry name" value="SLC26A/SulP_dom"/>
</dbReference>
<comment type="subcellular location">
    <subcellularLocation>
        <location evidence="1">Membrane</location>
        <topology evidence="1">Multi-pass membrane protein</topology>
    </subcellularLocation>
</comment>
<dbReference type="InterPro" id="IPR001902">
    <property type="entry name" value="SLC26A/SulP_fam"/>
</dbReference>
<dbReference type="PROSITE" id="PS50801">
    <property type="entry name" value="STAS"/>
    <property type="match status" value="1"/>
</dbReference>
<dbReference type="InterPro" id="IPR002645">
    <property type="entry name" value="STAS_dom"/>
</dbReference>
<evidence type="ECO:0000259" key="6">
    <source>
        <dbReference type="PROSITE" id="PS50801"/>
    </source>
</evidence>
<feature type="transmembrane region" description="Helical" evidence="5">
    <location>
        <begin position="189"/>
        <end position="208"/>
    </location>
</feature>
<feature type="domain" description="STAS" evidence="6">
    <location>
        <begin position="571"/>
        <end position="764"/>
    </location>
</feature>
<dbReference type="Pfam" id="PF00916">
    <property type="entry name" value="Sulfate_transp"/>
    <property type="match status" value="2"/>
</dbReference>
<evidence type="ECO:0000256" key="5">
    <source>
        <dbReference type="SAM" id="Phobius"/>
    </source>
</evidence>
<dbReference type="PANTHER" id="PTHR11814">
    <property type="entry name" value="SULFATE TRANSPORTER"/>
    <property type="match status" value="1"/>
</dbReference>
<evidence type="ECO:0000256" key="2">
    <source>
        <dbReference type="ARBA" id="ARBA00022692"/>
    </source>
</evidence>
<dbReference type="Ensembl" id="ENSGACT00000033026.1">
    <property type="protein sequence ID" value="ENSGACP00000039530.1"/>
    <property type="gene ID" value="ENSGACG00000019391.2"/>
</dbReference>
<accession>A0AAQ4PL49</accession>
<evidence type="ECO:0000313" key="8">
    <source>
        <dbReference type="Proteomes" id="UP000007635"/>
    </source>
</evidence>
<dbReference type="AlphaFoldDB" id="A0AAQ4PL49"/>
<evidence type="ECO:0000256" key="4">
    <source>
        <dbReference type="ARBA" id="ARBA00023136"/>
    </source>
</evidence>
<dbReference type="GO" id="GO:0055085">
    <property type="term" value="P:transmembrane transport"/>
    <property type="evidence" value="ECO:0007669"/>
    <property type="project" value="InterPro"/>
</dbReference>
<protein>
    <recommendedName>
        <fullName evidence="6">STAS domain-containing protein</fullName>
    </recommendedName>
</protein>
<reference evidence="7 8" key="1">
    <citation type="journal article" date="2021" name="G3 (Bethesda)">
        <title>Improved contiguity of the threespine stickleback genome using long-read sequencing.</title>
        <authorList>
            <person name="Nath S."/>
            <person name="Shaw D.E."/>
            <person name="White M.A."/>
        </authorList>
    </citation>
    <scope>NUCLEOTIDE SEQUENCE [LARGE SCALE GENOMIC DNA]</scope>
    <source>
        <strain evidence="7 8">Lake Benthic</strain>
    </source>
</reference>
<dbReference type="Pfam" id="PF01740">
    <property type="entry name" value="STAS"/>
    <property type="match status" value="1"/>
</dbReference>
<evidence type="ECO:0000256" key="3">
    <source>
        <dbReference type="ARBA" id="ARBA00022989"/>
    </source>
</evidence>
<dbReference type="Proteomes" id="UP000007635">
    <property type="component" value="Chromosome IV"/>
</dbReference>
<organism evidence="7 8">
    <name type="scientific">Gasterosteus aculeatus aculeatus</name>
    <name type="common">three-spined stickleback</name>
    <dbReference type="NCBI Taxonomy" id="481459"/>
    <lineage>
        <taxon>Eukaryota</taxon>
        <taxon>Metazoa</taxon>
        <taxon>Chordata</taxon>
        <taxon>Craniata</taxon>
        <taxon>Vertebrata</taxon>
        <taxon>Euteleostomi</taxon>
        <taxon>Actinopterygii</taxon>
        <taxon>Neopterygii</taxon>
        <taxon>Teleostei</taxon>
        <taxon>Neoteleostei</taxon>
        <taxon>Acanthomorphata</taxon>
        <taxon>Eupercaria</taxon>
        <taxon>Perciformes</taxon>
        <taxon>Cottioidei</taxon>
        <taxon>Gasterosteales</taxon>
        <taxon>Gasterosteidae</taxon>
        <taxon>Gasterosteus</taxon>
    </lineage>
</organism>
<keyword evidence="3 5" id="KW-1133">Transmembrane helix</keyword>
<keyword evidence="4 5" id="KW-0472">Membrane</keyword>
<name>A0AAQ4PL49_GASAC</name>
<feature type="transmembrane region" description="Helical" evidence="5">
    <location>
        <begin position="516"/>
        <end position="543"/>
    </location>
</feature>
<dbReference type="InterPro" id="IPR036513">
    <property type="entry name" value="STAS_dom_sf"/>
</dbReference>
<dbReference type="SUPFAM" id="SSF52091">
    <property type="entry name" value="SpoIIaa-like"/>
    <property type="match status" value="1"/>
</dbReference>
<feature type="transmembrane region" description="Helical" evidence="5">
    <location>
        <begin position="421"/>
        <end position="438"/>
    </location>
</feature>
<feature type="transmembrane region" description="Helical" evidence="5">
    <location>
        <begin position="330"/>
        <end position="351"/>
    </location>
</feature>
<reference evidence="7" key="3">
    <citation type="submission" date="2025-09" db="UniProtKB">
        <authorList>
            <consortium name="Ensembl"/>
        </authorList>
    </citation>
    <scope>IDENTIFICATION</scope>
</reference>
<proteinExistence type="predicted"/>
<sequence length="786" mass="87588">MSADLVLWFLELKQSRPAPKAPHNCAGSDLARVPCSYLGSLDLCCFLLMLFGKRCSKSTQDSLPNPNVIVECQGQIEGQQQCSGGSRGKKMRRGAQQYVVARPLYSEESFAEDHETVYRHRKTMLDHIKQYFTCDARRAKNTALSLLPVIAWMKIYRIKEWLLSDIVSGISTGLVAVLQGLAYCLLASLPPWYGLFSAFFPVVLYFFLGTSRHISVGPFPVLCLMIGSVVTRLVPDEGLPHNITGFEGLTRDEQRVLVASSVTFLAGIMQVKHTLSASDDGYPAAARFITLEIIFNKITSTNVCDVVISLTIMVVVFVVKELNDRFKSKLPVPIPIEVIMTVIACGVSYAFDFKTRYETFQHNSIKSVLRYEPPMAPNLHIFQETAVEAFPMAIVGFAVAFSVAKVYSVKHDYTIDGNQELIAFGASNIFGASFKSFAASTALSRSAVQESTGGKTQVAGLLSAIIVMIVTLAIGFLLEPLPKSVLGAVVIVNLKGMLMQFRDVPYLWRRDKPDCVVWLGTCIAAILLGLDLGLAAGLGVELISVVLRAQFPRCSVLANINGTDIYKDRKDYVDIYEPEGVKIFRIPSPIFFANIEFFRSKLVEAVGFNPLRVLRKRNKALRRIRKLLKKGDLQWTSKGFLNTSCGPIKESEDESNMEELDLPTDFKDLPTRIDWSAELPANIIVPRVDVHSLVLDFAAVSFLDISALKGLKTMLKELIRVEVEVYIVACDPYILEKLHDCCFFDDEVQPSMFFLTLHDAMLYIHEKHPGSTEKKSDFEKVRKTTT</sequence>
<feature type="transmembrane region" description="Helical" evidence="5">
    <location>
        <begin position="162"/>
        <end position="183"/>
    </location>
</feature>